<keyword evidence="2" id="KW-0812">Transmembrane</keyword>
<keyword evidence="2" id="KW-1133">Transmembrane helix</keyword>
<protein>
    <recommendedName>
        <fullName evidence="5">DUF4446 domain-containing protein</fullName>
    </recommendedName>
</protein>
<dbReference type="STRING" id="1798338.A3J56_00520"/>
<keyword evidence="2" id="KW-0472">Membrane</keyword>
<dbReference type="InterPro" id="IPR027981">
    <property type="entry name" value="DUF4446"/>
</dbReference>
<dbReference type="Proteomes" id="UP000178406">
    <property type="component" value="Unassembled WGS sequence"/>
</dbReference>
<accession>A0A1F5WDB9</accession>
<reference evidence="3 4" key="1">
    <citation type="journal article" date="2016" name="Nat. Commun.">
        <title>Thousands of microbial genomes shed light on interconnected biogeochemical processes in an aquifer system.</title>
        <authorList>
            <person name="Anantharaman K."/>
            <person name="Brown C.T."/>
            <person name="Hug L.A."/>
            <person name="Sharon I."/>
            <person name="Castelle C.J."/>
            <person name="Probst A.J."/>
            <person name="Thomas B.C."/>
            <person name="Singh A."/>
            <person name="Wilkins M.J."/>
            <person name="Karaoz U."/>
            <person name="Brodie E.L."/>
            <person name="Williams K.H."/>
            <person name="Hubbard S.S."/>
            <person name="Banfield J.F."/>
        </authorList>
    </citation>
    <scope>NUCLEOTIDE SEQUENCE [LARGE SCALE GENOMIC DNA]</scope>
</reference>
<feature type="transmembrane region" description="Helical" evidence="2">
    <location>
        <begin position="15"/>
        <end position="37"/>
    </location>
</feature>
<sequence length="161" mass="18536">MGIEGFDVVIRLEQYMPYGLLFVFMLAVWALVWLWMLQRKWRMFFRRDGVNMEEILRAIRAHQDASDTDRRELRARVDTVEQTLPKAIRHMGLVRFNPFSDAGGDQSFAIALLDGQKNGVVISSLYGREINRVYAKSVESGASKHQLSEDEKEAIARATRS</sequence>
<dbReference type="EMBL" id="MFHQ01000039">
    <property type="protein sequence ID" value="OGF73614.1"/>
    <property type="molecule type" value="Genomic_DNA"/>
</dbReference>
<feature type="region of interest" description="Disordered" evidence="1">
    <location>
        <begin position="140"/>
        <end position="161"/>
    </location>
</feature>
<evidence type="ECO:0000256" key="1">
    <source>
        <dbReference type="SAM" id="MobiDB-lite"/>
    </source>
</evidence>
<name>A0A1F5WDB9_9BACT</name>
<evidence type="ECO:0000313" key="4">
    <source>
        <dbReference type="Proteomes" id="UP000178406"/>
    </source>
</evidence>
<organism evidence="3 4">
    <name type="scientific">Candidatus Giovannonibacteria bacterium RIFCSPHIGHO2_02_FULL_46_20</name>
    <dbReference type="NCBI Taxonomy" id="1798338"/>
    <lineage>
        <taxon>Bacteria</taxon>
        <taxon>Candidatus Giovannoniibacteriota</taxon>
    </lineage>
</organism>
<evidence type="ECO:0000256" key="2">
    <source>
        <dbReference type="SAM" id="Phobius"/>
    </source>
</evidence>
<evidence type="ECO:0008006" key="5">
    <source>
        <dbReference type="Google" id="ProtNLM"/>
    </source>
</evidence>
<gene>
    <name evidence="3" type="ORF">A3J56_00520</name>
</gene>
<evidence type="ECO:0000313" key="3">
    <source>
        <dbReference type="EMBL" id="OGF73614.1"/>
    </source>
</evidence>
<comment type="caution">
    <text evidence="3">The sequence shown here is derived from an EMBL/GenBank/DDBJ whole genome shotgun (WGS) entry which is preliminary data.</text>
</comment>
<dbReference type="AlphaFoldDB" id="A0A1F5WDB9"/>
<proteinExistence type="predicted"/>
<dbReference type="Pfam" id="PF14584">
    <property type="entry name" value="DUF4446"/>
    <property type="match status" value="1"/>
</dbReference>
<feature type="compositionally biased region" description="Basic and acidic residues" evidence="1">
    <location>
        <begin position="146"/>
        <end position="155"/>
    </location>
</feature>